<sequence length="132" mass="14580">MRLGVQLNMCVPECFNDSALQDLSVAEDDDEGVRRHCPPQGFARGGTARKKSVRQPSQAAPVELYDWRLPPRSRPCCSEPDQVDGASAYQVSSATSQTYPHFIAKLLEFLTVAPDHREHHIGVRRPCGGLPP</sequence>
<reference evidence="3 4" key="1">
    <citation type="submission" date="2014-04" db="EMBL/GenBank/DDBJ databases">
        <authorList>
            <consortium name="DOE Joint Genome Institute"/>
            <person name="Kuo A."/>
            <person name="Kohler A."/>
            <person name="Costa M.D."/>
            <person name="Nagy L.G."/>
            <person name="Floudas D."/>
            <person name="Copeland A."/>
            <person name="Barry K.W."/>
            <person name="Cichocki N."/>
            <person name="Veneault-Fourrey C."/>
            <person name="LaButti K."/>
            <person name="Lindquist E.A."/>
            <person name="Lipzen A."/>
            <person name="Lundell T."/>
            <person name="Morin E."/>
            <person name="Murat C."/>
            <person name="Sun H."/>
            <person name="Tunlid A."/>
            <person name="Henrissat B."/>
            <person name="Grigoriev I.V."/>
            <person name="Hibbett D.S."/>
            <person name="Martin F."/>
            <person name="Nordberg H.P."/>
            <person name="Cantor M.N."/>
            <person name="Hua S.X."/>
        </authorList>
    </citation>
    <scope>NUCLEOTIDE SEQUENCE [LARGE SCALE GENOMIC DNA]</scope>
    <source>
        <strain evidence="3 4">441</strain>
    </source>
</reference>
<evidence type="ECO:0000313" key="3">
    <source>
        <dbReference type="EMBL" id="KIK21388.1"/>
    </source>
</evidence>
<dbReference type="AlphaFoldDB" id="A0A0C9ZNL6"/>
<dbReference type="Proteomes" id="UP000054018">
    <property type="component" value="Unassembled WGS sequence"/>
</dbReference>
<gene>
    <name evidence="2" type="ORF">PISMIDRAFT_176970</name>
    <name evidence="3" type="ORF">PISMIDRAFT_544134</name>
</gene>
<dbReference type="HOGENOM" id="CLU_1917878_0_0_1"/>
<accession>A0A0C9ZNL6</accession>
<dbReference type="EMBL" id="KN833752">
    <property type="protein sequence ID" value="KIK21388.1"/>
    <property type="molecule type" value="Genomic_DNA"/>
</dbReference>
<organism evidence="3 4">
    <name type="scientific">Pisolithus microcarpus 441</name>
    <dbReference type="NCBI Taxonomy" id="765257"/>
    <lineage>
        <taxon>Eukaryota</taxon>
        <taxon>Fungi</taxon>
        <taxon>Dikarya</taxon>
        <taxon>Basidiomycota</taxon>
        <taxon>Agaricomycotina</taxon>
        <taxon>Agaricomycetes</taxon>
        <taxon>Agaricomycetidae</taxon>
        <taxon>Boletales</taxon>
        <taxon>Sclerodermatineae</taxon>
        <taxon>Pisolithaceae</taxon>
        <taxon>Pisolithus</taxon>
    </lineage>
</organism>
<evidence type="ECO:0000313" key="2">
    <source>
        <dbReference type="EMBL" id="KIK18846.1"/>
    </source>
</evidence>
<feature type="region of interest" description="Disordered" evidence="1">
    <location>
        <begin position="29"/>
        <end position="59"/>
    </location>
</feature>
<protein>
    <submittedName>
        <fullName evidence="3">Uncharacterized protein</fullName>
    </submittedName>
</protein>
<evidence type="ECO:0000313" key="4">
    <source>
        <dbReference type="Proteomes" id="UP000054018"/>
    </source>
</evidence>
<dbReference type="EMBL" id="KN833796">
    <property type="protein sequence ID" value="KIK18846.1"/>
    <property type="molecule type" value="Genomic_DNA"/>
</dbReference>
<name>A0A0C9ZNL6_9AGAM</name>
<proteinExistence type="predicted"/>
<evidence type="ECO:0000256" key="1">
    <source>
        <dbReference type="SAM" id="MobiDB-lite"/>
    </source>
</evidence>
<reference evidence="4" key="2">
    <citation type="submission" date="2015-01" db="EMBL/GenBank/DDBJ databases">
        <title>Evolutionary Origins and Diversification of the Mycorrhizal Mutualists.</title>
        <authorList>
            <consortium name="DOE Joint Genome Institute"/>
            <consortium name="Mycorrhizal Genomics Consortium"/>
            <person name="Kohler A."/>
            <person name="Kuo A."/>
            <person name="Nagy L.G."/>
            <person name="Floudas D."/>
            <person name="Copeland A."/>
            <person name="Barry K.W."/>
            <person name="Cichocki N."/>
            <person name="Veneault-Fourrey C."/>
            <person name="LaButti K."/>
            <person name="Lindquist E.A."/>
            <person name="Lipzen A."/>
            <person name="Lundell T."/>
            <person name="Morin E."/>
            <person name="Murat C."/>
            <person name="Riley R."/>
            <person name="Ohm R."/>
            <person name="Sun H."/>
            <person name="Tunlid A."/>
            <person name="Henrissat B."/>
            <person name="Grigoriev I.V."/>
            <person name="Hibbett D.S."/>
            <person name="Martin F."/>
        </authorList>
    </citation>
    <scope>NUCLEOTIDE SEQUENCE [LARGE SCALE GENOMIC DNA]</scope>
    <source>
        <strain evidence="4">441</strain>
    </source>
</reference>
<reference evidence="3" key="3">
    <citation type="submission" date="2015-02" db="EMBL/GenBank/DDBJ databases">
        <title>Evolutionary Origins and Diversification of the Mycorrhizal Mutualists.</title>
        <authorList>
            <consortium name="DOE Joint Genome Institute"/>
            <consortium name="Mycorrhizal Genomics Consortium"/>
            <person name="Kohler A."/>
            <person name="Kuo A."/>
            <person name="Nagy L.G."/>
            <person name="Floudas D."/>
            <person name="Copeland A."/>
            <person name="Barry K.W."/>
            <person name="Cichocki N."/>
            <person name="Veneault-Fourrey C."/>
            <person name="LaButti K."/>
            <person name="Lindquist E.A."/>
            <person name="Lipzen A."/>
            <person name="Lundell T."/>
            <person name="Morin E."/>
            <person name="Murat C."/>
            <person name="Riley R."/>
            <person name="Ohm R."/>
            <person name="Sun H."/>
            <person name="Tunlid A."/>
            <person name="Henrissat B."/>
            <person name="Grigoriev I.V."/>
            <person name="Hibbett D.S."/>
            <person name="Martin F."/>
        </authorList>
    </citation>
    <scope>NUCLEOTIDE SEQUENCE</scope>
    <source>
        <strain evidence="3 4">441</strain>
    </source>
</reference>
<keyword evidence="4" id="KW-1185">Reference proteome</keyword>